<dbReference type="EMBL" id="SNRW01003036">
    <property type="protein sequence ID" value="KAA6390974.1"/>
    <property type="molecule type" value="Genomic_DNA"/>
</dbReference>
<reference evidence="1 2" key="1">
    <citation type="submission" date="2019-03" db="EMBL/GenBank/DDBJ databases">
        <title>Single cell metagenomics reveals metabolic interactions within the superorganism composed of flagellate Streblomastix strix and complex community of Bacteroidetes bacteria on its surface.</title>
        <authorList>
            <person name="Treitli S.C."/>
            <person name="Kolisko M."/>
            <person name="Husnik F."/>
            <person name="Keeling P."/>
            <person name="Hampl V."/>
        </authorList>
    </citation>
    <scope>NUCLEOTIDE SEQUENCE [LARGE SCALE GENOMIC DNA]</scope>
    <source>
        <strain evidence="1">ST1C</strain>
    </source>
</reference>
<dbReference type="AlphaFoldDB" id="A0A5J4W7Y9"/>
<sequence>MDNIGQVLGQTNPNTVNWRRVKYAGTPPSIEEEKEIDMIHQKIETNQKITQENNPDPETIRDMERIEEVGMENKIMNIGVEQEAIIEAKEEANHNSEETNQIYEKKIGKDTISVQTKGSIDQKILQIGIYLTLQVILGLKTQKMTGQNELKWMRILMIIRVIKTLP</sequence>
<organism evidence="1 2">
    <name type="scientific">Streblomastix strix</name>
    <dbReference type="NCBI Taxonomy" id="222440"/>
    <lineage>
        <taxon>Eukaryota</taxon>
        <taxon>Metamonada</taxon>
        <taxon>Preaxostyla</taxon>
        <taxon>Oxymonadida</taxon>
        <taxon>Streblomastigidae</taxon>
        <taxon>Streblomastix</taxon>
    </lineage>
</organism>
<gene>
    <name evidence="1" type="ORF">EZS28_013503</name>
</gene>
<name>A0A5J4W7Y9_9EUKA</name>
<protein>
    <submittedName>
        <fullName evidence="1">Uncharacterized protein</fullName>
    </submittedName>
</protein>
<proteinExistence type="predicted"/>
<evidence type="ECO:0000313" key="1">
    <source>
        <dbReference type="EMBL" id="KAA6390974.1"/>
    </source>
</evidence>
<accession>A0A5J4W7Y9</accession>
<dbReference type="Proteomes" id="UP000324800">
    <property type="component" value="Unassembled WGS sequence"/>
</dbReference>
<comment type="caution">
    <text evidence="1">The sequence shown here is derived from an EMBL/GenBank/DDBJ whole genome shotgun (WGS) entry which is preliminary data.</text>
</comment>
<evidence type="ECO:0000313" key="2">
    <source>
        <dbReference type="Proteomes" id="UP000324800"/>
    </source>
</evidence>